<evidence type="ECO:0000256" key="8">
    <source>
        <dbReference type="SAM" id="Phobius"/>
    </source>
</evidence>
<dbReference type="GO" id="GO:0005886">
    <property type="term" value="C:plasma membrane"/>
    <property type="evidence" value="ECO:0007669"/>
    <property type="project" value="UniProtKB-SubCell"/>
</dbReference>
<keyword evidence="2" id="KW-1003">Cell membrane</keyword>
<dbReference type="Proteomes" id="UP000199518">
    <property type="component" value="Unassembled WGS sequence"/>
</dbReference>
<evidence type="ECO:0000313" key="10">
    <source>
        <dbReference type="EMBL" id="SFI82029.1"/>
    </source>
</evidence>
<sequence length="431" mass="47376">MPLPVDRRWRFFLLAILIVGLALRIGAACSLQYLLDHRWHRTFLIEGDADGYWQLAQRVAAGETYAIYTPPRYVLRMPGFPALLAVPIVMAGPSLFAARLMLAVVGAATCWLVYLLGQRVANERVGTVAAAFAAFSPTLLLFSVEVLSETAFAATLLIGLICGQKLFTLLNADELRWPVVAWQALLTGVAVAAGVYMRPSWLLAGPIVGVLLCGTARRGRHFAGGAAGVLVVLGMVLALLPWGLRNQAVTGHFTLTTFWMGPSLYDGLNPHATGDSDMRFYDADALMTKMSEYEVDQHYRGAAWVFARNSPGRTLELAALKAWRYWKPWPNAEQFRQPAAILAVCVVFVPLMVLALMGSWHLFVCSQAGGGGQLRTAIWSVALLAGPIFYFAGLHMIFVSSLRYRLPAEYPVLVLSAIGLLAWLDRRRPRE</sequence>
<dbReference type="Pfam" id="PF13231">
    <property type="entry name" value="PMT_2"/>
    <property type="match status" value="1"/>
</dbReference>
<dbReference type="AlphaFoldDB" id="A0A1I3LBB1"/>
<comment type="subcellular location">
    <subcellularLocation>
        <location evidence="1">Cell membrane</location>
        <topology evidence="1">Multi-pass membrane protein</topology>
    </subcellularLocation>
</comment>
<gene>
    <name evidence="10" type="ORF">SAMN05421753_112205</name>
</gene>
<dbReference type="InterPro" id="IPR050297">
    <property type="entry name" value="LipidA_mod_glycosyltrf_83"/>
</dbReference>
<evidence type="ECO:0000259" key="9">
    <source>
        <dbReference type="Pfam" id="PF13231"/>
    </source>
</evidence>
<dbReference type="GO" id="GO:0009103">
    <property type="term" value="P:lipopolysaccharide biosynthetic process"/>
    <property type="evidence" value="ECO:0007669"/>
    <property type="project" value="UniProtKB-ARBA"/>
</dbReference>
<feature type="transmembrane region" description="Helical" evidence="8">
    <location>
        <begin position="12"/>
        <end position="35"/>
    </location>
</feature>
<dbReference type="STRING" id="1576369.SAMN05421753_112205"/>
<protein>
    <submittedName>
        <fullName evidence="10">Dolichyl-phosphate-mannose-protein mannosyltransferase</fullName>
    </submittedName>
</protein>
<feature type="transmembrane region" description="Helical" evidence="8">
    <location>
        <begin position="339"/>
        <end position="364"/>
    </location>
</feature>
<proteinExistence type="predicted"/>
<feature type="transmembrane region" description="Helical" evidence="8">
    <location>
        <begin position="177"/>
        <end position="195"/>
    </location>
</feature>
<keyword evidence="3 10" id="KW-0328">Glycosyltransferase</keyword>
<dbReference type="OrthoDB" id="232864at2"/>
<dbReference type="GO" id="GO:0016763">
    <property type="term" value="F:pentosyltransferase activity"/>
    <property type="evidence" value="ECO:0007669"/>
    <property type="project" value="TreeGrafter"/>
</dbReference>
<dbReference type="PANTHER" id="PTHR33908:SF11">
    <property type="entry name" value="MEMBRANE PROTEIN"/>
    <property type="match status" value="1"/>
</dbReference>
<evidence type="ECO:0000256" key="4">
    <source>
        <dbReference type="ARBA" id="ARBA00022679"/>
    </source>
</evidence>
<keyword evidence="6 8" id="KW-1133">Transmembrane helix</keyword>
<feature type="transmembrane region" description="Helical" evidence="8">
    <location>
        <begin position="150"/>
        <end position="170"/>
    </location>
</feature>
<accession>A0A1I3LBB1</accession>
<keyword evidence="11" id="KW-1185">Reference proteome</keyword>
<keyword evidence="7 8" id="KW-0472">Membrane</keyword>
<evidence type="ECO:0000313" key="11">
    <source>
        <dbReference type="Proteomes" id="UP000199518"/>
    </source>
</evidence>
<keyword evidence="5 8" id="KW-0812">Transmembrane</keyword>
<name>A0A1I3LBB1_9PLAN</name>
<feature type="transmembrane region" description="Helical" evidence="8">
    <location>
        <begin position="224"/>
        <end position="244"/>
    </location>
</feature>
<dbReference type="RefSeq" id="WP_092052011.1">
    <property type="nucleotide sequence ID" value="NZ_FOQD01000012.1"/>
</dbReference>
<evidence type="ECO:0000256" key="5">
    <source>
        <dbReference type="ARBA" id="ARBA00022692"/>
    </source>
</evidence>
<dbReference type="EMBL" id="FOQD01000012">
    <property type="protein sequence ID" value="SFI82029.1"/>
    <property type="molecule type" value="Genomic_DNA"/>
</dbReference>
<evidence type="ECO:0000256" key="7">
    <source>
        <dbReference type="ARBA" id="ARBA00023136"/>
    </source>
</evidence>
<evidence type="ECO:0000256" key="6">
    <source>
        <dbReference type="ARBA" id="ARBA00022989"/>
    </source>
</evidence>
<dbReference type="InterPro" id="IPR038731">
    <property type="entry name" value="RgtA/B/C-like"/>
</dbReference>
<feature type="domain" description="Glycosyltransferase RgtA/B/C/D-like" evidence="9">
    <location>
        <begin position="78"/>
        <end position="242"/>
    </location>
</feature>
<dbReference type="PANTHER" id="PTHR33908">
    <property type="entry name" value="MANNOSYLTRANSFERASE YKCB-RELATED"/>
    <property type="match status" value="1"/>
</dbReference>
<organism evidence="10 11">
    <name type="scientific">Planctomicrobium piriforme</name>
    <dbReference type="NCBI Taxonomy" id="1576369"/>
    <lineage>
        <taxon>Bacteria</taxon>
        <taxon>Pseudomonadati</taxon>
        <taxon>Planctomycetota</taxon>
        <taxon>Planctomycetia</taxon>
        <taxon>Planctomycetales</taxon>
        <taxon>Planctomycetaceae</taxon>
        <taxon>Planctomicrobium</taxon>
    </lineage>
</organism>
<keyword evidence="4 10" id="KW-0808">Transferase</keyword>
<evidence type="ECO:0000256" key="2">
    <source>
        <dbReference type="ARBA" id="ARBA00022475"/>
    </source>
</evidence>
<feature type="transmembrane region" description="Helical" evidence="8">
    <location>
        <begin position="376"/>
        <end position="398"/>
    </location>
</feature>
<reference evidence="11" key="1">
    <citation type="submission" date="2016-10" db="EMBL/GenBank/DDBJ databases">
        <authorList>
            <person name="Varghese N."/>
            <person name="Submissions S."/>
        </authorList>
    </citation>
    <scope>NUCLEOTIDE SEQUENCE [LARGE SCALE GENOMIC DNA]</scope>
    <source>
        <strain evidence="11">DSM 26348</strain>
    </source>
</reference>
<feature type="transmembrane region" description="Helical" evidence="8">
    <location>
        <begin position="96"/>
        <end position="116"/>
    </location>
</feature>
<feature type="transmembrane region" description="Helical" evidence="8">
    <location>
        <begin position="125"/>
        <end position="144"/>
    </location>
</feature>
<evidence type="ECO:0000256" key="1">
    <source>
        <dbReference type="ARBA" id="ARBA00004651"/>
    </source>
</evidence>
<evidence type="ECO:0000256" key="3">
    <source>
        <dbReference type="ARBA" id="ARBA00022676"/>
    </source>
</evidence>
<feature type="transmembrane region" description="Helical" evidence="8">
    <location>
        <begin position="404"/>
        <end position="424"/>
    </location>
</feature>